<evidence type="ECO:0008006" key="3">
    <source>
        <dbReference type="Google" id="ProtNLM"/>
    </source>
</evidence>
<gene>
    <name evidence="1" type="ORF">Poly30_56710</name>
</gene>
<dbReference type="EMBL" id="CP036434">
    <property type="protein sequence ID" value="QDV10109.1"/>
    <property type="molecule type" value="Genomic_DNA"/>
</dbReference>
<sequence length="414" mass="45729">MRVLTLLPKLPGEPVDGHVIRTRPLLRHLVQKAAVDVLAYEVGSIDADIAERVASLRAIPVRLEPNTSAVHRIRTFFSPHDVQPWYRSYSEALAERLSGSEYDLIWVAGWKMLLYLPEVRRLVSPRTKIIADVVDDELLGNWRDLRGAKGPRSRATMARRLLRNSLYQRRFLAHADLALFVAENDANSTRARMPRLRVEVNQNGVDTDYFAPAPPSGKHRDEGPVLLFEGTMSYGPNVEGALYLVKRVLPIVQRSVPDARVLIVGRNPTPEIEALAAHDVEVTGTVDDVRSDMRRGAMLACSLRSGTGLKNKILQSWAMGIPVVATPISVPGLGAIHDVNVLIAEGPEAFAAQCVRLLEAPSLAERIGNAGRRMALDRYSMHVKLGEIDSFIEELVGPRTFARASTSQKQSASP</sequence>
<dbReference type="CDD" id="cd03801">
    <property type="entry name" value="GT4_PimA-like"/>
    <property type="match status" value="1"/>
</dbReference>
<evidence type="ECO:0000313" key="1">
    <source>
        <dbReference type="EMBL" id="QDV10109.1"/>
    </source>
</evidence>
<dbReference type="Gene3D" id="3.40.50.2000">
    <property type="entry name" value="Glycogen Phosphorylase B"/>
    <property type="match status" value="2"/>
</dbReference>
<dbReference type="SUPFAM" id="SSF53756">
    <property type="entry name" value="UDP-Glycosyltransferase/glycogen phosphorylase"/>
    <property type="match status" value="1"/>
</dbReference>
<evidence type="ECO:0000313" key="2">
    <source>
        <dbReference type="Proteomes" id="UP000320390"/>
    </source>
</evidence>
<dbReference type="GO" id="GO:0016757">
    <property type="term" value="F:glycosyltransferase activity"/>
    <property type="evidence" value="ECO:0007669"/>
    <property type="project" value="TreeGrafter"/>
</dbReference>
<name>A0A518F1A6_9BACT</name>
<dbReference type="Pfam" id="PF13692">
    <property type="entry name" value="Glyco_trans_1_4"/>
    <property type="match status" value="1"/>
</dbReference>
<organism evidence="1 2">
    <name type="scientific">Saltatorellus ferox</name>
    <dbReference type="NCBI Taxonomy" id="2528018"/>
    <lineage>
        <taxon>Bacteria</taxon>
        <taxon>Pseudomonadati</taxon>
        <taxon>Planctomycetota</taxon>
        <taxon>Planctomycetia</taxon>
        <taxon>Planctomycetia incertae sedis</taxon>
        <taxon>Saltatorellus</taxon>
    </lineage>
</organism>
<dbReference type="Proteomes" id="UP000320390">
    <property type="component" value="Chromosome"/>
</dbReference>
<accession>A0A518F1A6</accession>
<dbReference type="PANTHER" id="PTHR12526">
    <property type="entry name" value="GLYCOSYLTRANSFERASE"/>
    <property type="match status" value="1"/>
</dbReference>
<dbReference type="AlphaFoldDB" id="A0A518F1A6"/>
<proteinExistence type="predicted"/>
<dbReference type="PANTHER" id="PTHR12526:SF600">
    <property type="entry name" value="GLYCOSYL TRANSFERASE GROUP 1"/>
    <property type="match status" value="1"/>
</dbReference>
<keyword evidence="2" id="KW-1185">Reference proteome</keyword>
<protein>
    <recommendedName>
        <fullName evidence="3">Glycosyl transferases group 1</fullName>
    </recommendedName>
</protein>
<reference evidence="1 2" key="1">
    <citation type="submission" date="2019-02" db="EMBL/GenBank/DDBJ databases">
        <title>Deep-cultivation of Planctomycetes and their phenomic and genomic characterization uncovers novel biology.</title>
        <authorList>
            <person name="Wiegand S."/>
            <person name="Jogler M."/>
            <person name="Boedeker C."/>
            <person name="Pinto D."/>
            <person name="Vollmers J."/>
            <person name="Rivas-Marin E."/>
            <person name="Kohn T."/>
            <person name="Peeters S.H."/>
            <person name="Heuer A."/>
            <person name="Rast P."/>
            <person name="Oberbeckmann S."/>
            <person name="Bunk B."/>
            <person name="Jeske O."/>
            <person name="Meyerdierks A."/>
            <person name="Storesund J.E."/>
            <person name="Kallscheuer N."/>
            <person name="Luecker S."/>
            <person name="Lage O.M."/>
            <person name="Pohl T."/>
            <person name="Merkel B.J."/>
            <person name="Hornburger P."/>
            <person name="Mueller R.-W."/>
            <person name="Bruemmer F."/>
            <person name="Labrenz M."/>
            <person name="Spormann A.M."/>
            <person name="Op den Camp H."/>
            <person name="Overmann J."/>
            <person name="Amann R."/>
            <person name="Jetten M.S.M."/>
            <person name="Mascher T."/>
            <person name="Medema M.H."/>
            <person name="Devos D.P."/>
            <person name="Kaster A.-K."/>
            <person name="Ovreas L."/>
            <person name="Rohde M."/>
            <person name="Galperin M.Y."/>
            <person name="Jogler C."/>
        </authorList>
    </citation>
    <scope>NUCLEOTIDE SEQUENCE [LARGE SCALE GENOMIC DNA]</scope>
    <source>
        <strain evidence="1 2">Poly30</strain>
    </source>
</reference>